<feature type="repeat" description="TPR" evidence="3">
    <location>
        <begin position="203"/>
        <end position="236"/>
    </location>
</feature>
<feature type="repeat" description="TPR" evidence="3">
    <location>
        <begin position="135"/>
        <end position="168"/>
    </location>
</feature>
<dbReference type="HOGENOM" id="CLU_552830_0_0_4"/>
<dbReference type="InterPro" id="IPR051012">
    <property type="entry name" value="CellSynth/LPSAsmb/PSIAsmb"/>
</dbReference>
<keyword evidence="5" id="KW-1185">Reference proteome</keyword>
<dbReference type="SMART" id="SM00028">
    <property type="entry name" value="TPR"/>
    <property type="match status" value="7"/>
</dbReference>
<dbReference type="SUPFAM" id="SSF53756">
    <property type="entry name" value="UDP-Glycosyltransferase/glycogen phosphorylase"/>
    <property type="match status" value="1"/>
</dbReference>
<dbReference type="STRING" id="314607.KB13_230"/>
<organism evidence="4 5">
    <name type="scientific">beta proteobacterium KB13</name>
    <dbReference type="NCBI Taxonomy" id="314607"/>
    <lineage>
        <taxon>Bacteria</taxon>
        <taxon>Pseudomonadati</taxon>
        <taxon>Pseudomonadota</taxon>
        <taxon>Betaproteobacteria</taxon>
        <taxon>Nitrosomonadales</taxon>
        <taxon>OM43 clade</taxon>
    </lineage>
</organism>
<accession>B6BW53</accession>
<evidence type="ECO:0000256" key="3">
    <source>
        <dbReference type="PROSITE-ProRule" id="PRU00339"/>
    </source>
</evidence>
<dbReference type="SUPFAM" id="SSF48452">
    <property type="entry name" value="TPR-like"/>
    <property type="match status" value="1"/>
</dbReference>
<sequence length="580" mass="67463">MNVSTQLKKAFEFLRTGNLNEAEVILKKVLSKYPRQFDSLVNCGFIQLQKKNLAEAKRYFYSALEVKYDSKIVDNLAELLRQTQSWDEIIQLKDRIHSSSVVFELNYAIALRNKNNKEKSLEIFEKLLEANPKNLNIYIAYGFSLNYFQMYEEAISLYQRGLNLDPENYFLNYNLGIAYSNNEDQVNSIKYLQKSITKNDNNFDAWITLAAQQVKLRKTNEAMESIQKCKEIDPENNLILFQTAVVHMKNGNISDTKKYLNRYLELEPHNPDGNFHMGLCLLFEQDFKEAPVYYRYRVKTSHNRYGMFNDIHLPEIKNDTKVIIGQEQGIGDQLIFLRLLPSFVNRHKNTTYITTDKLFDLLKNTFNDTTIIKESECDDLINNSQEYTKINIGSLLHYEANIKNSLQLARDLVTHKYELPPALKNKNKKIGLSWSSVNKSNGKDKSLPLIDYAPILNIPNLNFISLQYGDVIQDIKDTEKNLGINLYYDKNLDYFNDISKLSALIKECDYVVTTSNVTAHLAGSLGVKTFVLVPKSHGKMWYWFSQDDKCIWYPSIQLIHQSKDGFWDKEINKIKQIIMN</sequence>
<dbReference type="Gene3D" id="3.40.50.2000">
    <property type="entry name" value="Glycogen Phosphorylase B"/>
    <property type="match status" value="1"/>
</dbReference>
<dbReference type="InterPro" id="IPR019734">
    <property type="entry name" value="TPR_rpt"/>
</dbReference>
<keyword evidence="2 3" id="KW-0802">TPR repeat</keyword>
<dbReference type="eggNOG" id="COG0457">
    <property type="taxonomic scope" value="Bacteria"/>
</dbReference>
<gene>
    <name evidence="4" type="ORF">KB13_230</name>
</gene>
<proteinExistence type="predicted"/>
<protein>
    <submittedName>
        <fullName evidence="4">Tetratricopeptide repeat domain protein</fullName>
    </submittedName>
</protein>
<evidence type="ECO:0000313" key="5">
    <source>
        <dbReference type="Proteomes" id="UP000004188"/>
    </source>
</evidence>
<dbReference type="PANTHER" id="PTHR45586:SF1">
    <property type="entry name" value="LIPOPOLYSACCHARIDE ASSEMBLY PROTEIN B"/>
    <property type="match status" value="1"/>
</dbReference>
<dbReference type="Gene3D" id="1.25.40.10">
    <property type="entry name" value="Tetratricopeptide repeat domain"/>
    <property type="match status" value="2"/>
</dbReference>
<keyword evidence="1" id="KW-0677">Repeat</keyword>
<evidence type="ECO:0000256" key="1">
    <source>
        <dbReference type="ARBA" id="ARBA00022737"/>
    </source>
</evidence>
<dbReference type="Pfam" id="PF13181">
    <property type="entry name" value="TPR_8"/>
    <property type="match status" value="2"/>
</dbReference>
<evidence type="ECO:0000313" key="4">
    <source>
        <dbReference type="EMBL" id="EDZ64098.1"/>
    </source>
</evidence>
<dbReference type="EMBL" id="DS995299">
    <property type="protein sequence ID" value="EDZ64098.1"/>
    <property type="molecule type" value="Genomic_DNA"/>
</dbReference>
<name>B6BW53_9PROT</name>
<dbReference type="InterPro" id="IPR011990">
    <property type="entry name" value="TPR-like_helical_dom_sf"/>
</dbReference>
<evidence type="ECO:0000256" key="2">
    <source>
        <dbReference type="ARBA" id="ARBA00022803"/>
    </source>
</evidence>
<reference evidence="5" key="1">
    <citation type="journal article" date="2012" name="Stand. Genomic Sci.">
        <title>Genome sequence of strain HIMB624, a cultured representative from the OM43 clade of marine Betaproteobacteria.</title>
        <authorList>
            <person name="Huggett M.J."/>
            <person name="Hayakawa D.H."/>
            <person name="Rappe M.S."/>
        </authorList>
    </citation>
    <scope>NUCLEOTIDE SEQUENCE [LARGE SCALE GENOMIC DNA]</scope>
    <source>
        <strain evidence="5">KB13</strain>
    </source>
</reference>
<dbReference type="AlphaFoldDB" id="B6BW53"/>
<dbReference type="PANTHER" id="PTHR45586">
    <property type="entry name" value="TPR REPEAT-CONTAINING PROTEIN PA4667"/>
    <property type="match status" value="1"/>
</dbReference>
<dbReference type="Proteomes" id="UP000004188">
    <property type="component" value="Unassembled WGS sequence"/>
</dbReference>
<dbReference type="PROSITE" id="PS50005">
    <property type="entry name" value="TPR"/>
    <property type="match status" value="2"/>
</dbReference>